<name>A0ABQ1PCK9_9GAMM</name>
<evidence type="ECO:0000313" key="1">
    <source>
        <dbReference type="EMBL" id="GGC94593.1"/>
    </source>
</evidence>
<organism evidence="1 2">
    <name type="scientific">Halopseudomonas salina</name>
    <dbReference type="NCBI Taxonomy" id="1323744"/>
    <lineage>
        <taxon>Bacteria</taxon>
        <taxon>Pseudomonadati</taxon>
        <taxon>Pseudomonadota</taxon>
        <taxon>Gammaproteobacteria</taxon>
        <taxon>Pseudomonadales</taxon>
        <taxon>Pseudomonadaceae</taxon>
        <taxon>Halopseudomonas</taxon>
    </lineage>
</organism>
<dbReference type="EMBL" id="BMFF01000002">
    <property type="protein sequence ID" value="GGC94593.1"/>
    <property type="molecule type" value="Genomic_DNA"/>
</dbReference>
<dbReference type="RefSeq" id="WP_150276475.1">
    <property type="nucleotide sequence ID" value="NZ_BMFF01000002.1"/>
</dbReference>
<evidence type="ECO:0000313" key="2">
    <source>
        <dbReference type="Proteomes" id="UP000638188"/>
    </source>
</evidence>
<sequence length="160" mass="17983">MFAKYDLLQDRHSRQEYSIVNPDHQITSKRLLAALHRSLELAKPEVPGLAWLIPLAEGYLDPTGIHVVWVFNTRASLTNALEAGSGRLLYQLTATALREAHMQVDDIAVNVHFDTEEDCQHENQGNWQSRLSIRYYPAREMDEVQAGQGGDISSKLPSAS</sequence>
<gene>
    <name evidence="1" type="ORF">GCM10007418_12710</name>
</gene>
<protein>
    <recommendedName>
        <fullName evidence="3">DUF3168 domain-containing protein</fullName>
    </recommendedName>
</protein>
<accession>A0ABQ1PCK9</accession>
<reference evidence="2" key="1">
    <citation type="journal article" date="2019" name="Int. J. Syst. Evol. Microbiol.">
        <title>The Global Catalogue of Microorganisms (GCM) 10K type strain sequencing project: providing services to taxonomists for standard genome sequencing and annotation.</title>
        <authorList>
            <consortium name="The Broad Institute Genomics Platform"/>
            <consortium name="The Broad Institute Genome Sequencing Center for Infectious Disease"/>
            <person name="Wu L."/>
            <person name="Ma J."/>
        </authorList>
    </citation>
    <scope>NUCLEOTIDE SEQUENCE [LARGE SCALE GENOMIC DNA]</scope>
    <source>
        <strain evidence="2">CGMCC 1.12482</strain>
    </source>
</reference>
<proteinExistence type="predicted"/>
<comment type="caution">
    <text evidence="1">The sequence shown here is derived from an EMBL/GenBank/DDBJ whole genome shotgun (WGS) entry which is preliminary data.</text>
</comment>
<evidence type="ECO:0008006" key="3">
    <source>
        <dbReference type="Google" id="ProtNLM"/>
    </source>
</evidence>
<keyword evidence="2" id="KW-1185">Reference proteome</keyword>
<dbReference type="Proteomes" id="UP000638188">
    <property type="component" value="Unassembled WGS sequence"/>
</dbReference>